<reference evidence="1 2" key="1">
    <citation type="submission" date="2022-11" db="EMBL/GenBank/DDBJ databases">
        <title>Spartinivicinus poritis sp. nov., isolated from scleractinian coral Porites lutea.</title>
        <authorList>
            <person name="Zhang G."/>
            <person name="Cai L."/>
            <person name="Wei Q."/>
        </authorList>
    </citation>
    <scope>NUCLEOTIDE SEQUENCE [LARGE SCALE GENOMIC DNA]</scope>
    <source>
        <strain evidence="1 2">A2-2</strain>
    </source>
</reference>
<accession>A0ABT5UCZ6</accession>
<evidence type="ECO:0000313" key="2">
    <source>
        <dbReference type="Proteomes" id="UP001528823"/>
    </source>
</evidence>
<comment type="caution">
    <text evidence="1">The sequence shown here is derived from an EMBL/GenBank/DDBJ whole genome shotgun (WGS) entry which is preliminary data.</text>
</comment>
<keyword evidence="2" id="KW-1185">Reference proteome</keyword>
<dbReference type="RefSeq" id="WP_274690416.1">
    <property type="nucleotide sequence ID" value="NZ_JAPMOU010000028.1"/>
</dbReference>
<protein>
    <recommendedName>
        <fullName evidence="3">Phage protein</fullName>
    </recommendedName>
</protein>
<gene>
    <name evidence="1" type="ORF">ORQ98_19190</name>
</gene>
<dbReference type="EMBL" id="JAPMOU010000028">
    <property type="protein sequence ID" value="MDE1464085.1"/>
    <property type="molecule type" value="Genomic_DNA"/>
</dbReference>
<organism evidence="1 2">
    <name type="scientific">Spartinivicinus poritis</name>
    <dbReference type="NCBI Taxonomy" id="2994640"/>
    <lineage>
        <taxon>Bacteria</taxon>
        <taxon>Pseudomonadati</taxon>
        <taxon>Pseudomonadota</taxon>
        <taxon>Gammaproteobacteria</taxon>
        <taxon>Oceanospirillales</taxon>
        <taxon>Zooshikellaceae</taxon>
        <taxon>Spartinivicinus</taxon>
    </lineage>
</organism>
<sequence length="134" mass="15528">MMSYIEKDLTAEDCLKIQQTIIQWWNSTEIDFCSICGPDSNDPDVYKTPCGALEVEESWIEDEENNSWLLQLNTGMIEITVYIFYFEGKVYPIKSEYGKATVYEPLSYGNDIERSKVEKAVFFASQALGWMIKF</sequence>
<proteinExistence type="predicted"/>
<dbReference type="Proteomes" id="UP001528823">
    <property type="component" value="Unassembled WGS sequence"/>
</dbReference>
<evidence type="ECO:0000313" key="1">
    <source>
        <dbReference type="EMBL" id="MDE1464085.1"/>
    </source>
</evidence>
<name>A0ABT5UCZ6_9GAMM</name>
<evidence type="ECO:0008006" key="3">
    <source>
        <dbReference type="Google" id="ProtNLM"/>
    </source>
</evidence>